<dbReference type="FunFam" id="2.40.160.120:FF:000008">
    <property type="entry name" value="Oxysterol binding protein (Osh1)"/>
    <property type="match status" value="1"/>
</dbReference>
<dbReference type="InParanoid" id="A0A5J5EUM3"/>
<dbReference type="GO" id="GO:0005829">
    <property type="term" value="C:cytosol"/>
    <property type="evidence" value="ECO:0007669"/>
    <property type="project" value="TreeGrafter"/>
</dbReference>
<keyword evidence="5" id="KW-0446">Lipid-binding</keyword>
<dbReference type="SMART" id="SM00248">
    <property type="entry name" value="ANK"/>
    <property type="match status" value="3"/>
</dbReference>
<name>A0A5J5EUM3_9PEZI</name>
<dbReference type="FunFam" id="2.30.29.30:FF:000061">
    <property type="entry name" value="Oxysterol binding protein 1"/>
    <property type="match status" value="1"/>
</dbReference>
<feature type="compositionally biased region" description="Basic and acidic residues" evidence="8">
    <location>
        <begin position="473"/>
        <end position="484"/>
    </location>
</feature>
<dbReference type="Pfam" id="PF12796">
    <property type="entry name" value="Ank_2"/>
    <property type="match status" value="1"/>
</dbReference>
<dbReference type="Gene3D" id="1.25.40.20">
    <property type="entry name" value="Ankyrin repeat-containing domain"/>
    <property type="match status" value="2"/>
</dbReference>
<keyword evidence="2" id="KW-0813">Transport</keyword>
<keyword evidence="4" id="KW-0445">Lipid transport</keyword>
<evidence type="ECO:0000256" key="4">
    <source>
        <dbReference type="ARBA" id="ARBA00023055"/>
    </source>
</evidence>
<feature type="compositionally biased region" description="Basic and acidic residues" evidence="8">
    <location>
        <begin position="423"/>
        <end position="448"/>
    </location>
</feature>
<gene>
    <name evidence="10" type="ORF">FN846DRAFT_779858</name>
</gene>
<dbReference type="GO" id="GO:0030011">
    <property type="term" value="P:maintenance of cell polarity"/>
    <property type="evidence" value="ECO:0007669"/>
    <property type="project" value="TreeGrafter"/>
</dbReference>
<dbReference type="SMART" id="SM00233">
    <property type="entry name" value="PH"/>
    <property type="match status" value="1"/>
</dbReference>
<dbReference type="SUPFAM" id="SSF144000">
    <property type="entry name" value="Oxysterol-binding protein-like"/>
    <property type="match status" value="1"/>
</dbReference>
<keyword evidence="11" id="KW-1185">Reference proteome</keyword>
<evidence type="ECO:0000256" key="8">
    <source>
        <dbReference type="SAM" id="MobiDB-lite"/>
    </source>
</evidence>
<dbReference type="Gene3D" id="2.30.29.30">
    <property type="entry name" value="Pleckstrin-homology domain (PH domain)/Phosphotyrosine-binding domain (PTB)"/>
    <property type="match status" value="1"/>
</dbReference>
<dbReference type="PANTHER" id="PTHR10972">
    <property type="entry name" value="OXYSTEROL-BINDING PROTEIN-RELATED"/>
    <property type="match status" value="1"/>
</dbReference>
<dbReference type="PROSITE" id="PS50088">
    <property type="entry name" value="ANK_REPEAT"/>
    <property type="match status" value="2"/>
</dbReference>
<dbReference type="FunCoup" id="A0A5J5EUM3">
    <property type="interactions" value="573"/>
</dbReference>
<dbReference type="InterPro" id="IPR011993">
    <property type="entry name" value="PH-like_dom_sf"/>
</dbReference>
<dbReference type="GO" id="GO:0034727">
    <property type="term" value="P:piecemeal microautophagy of the nucleus"/>
    <property type="evidence" value="ECO:0007669"/>
    <property type="project" value="TreeGrafter"/>
</dbReference>
<dbReference type="EMBL" id="VXIS01000114">
    <property type="protein sequence ID" value="KAA8903863.1"/>
    <property type="molecule type" value="Genomic_DNA"/>
</dbReference>
<organism evidence="10 11">
    <name type="scientific">Sphaerosporella brunnea</name>
    <dbReference type="NCBI Taxonomy" id="1250544"/>
    <lineage>
        <taxon>Eukaryota</taxon>
        <taxon>Fungi</taxon>
        <taxon>Dikarya</taxon>
        <taxon>Ascomycota</taxon>
        <taxon>Pezizomycotina</taxon>
        <taxon>Pezizomycetes</taxon>
        <taxon>Pezizales</taxon>
        <taxon>Pyronemataceae</taxon>
        <taxon>Sphaerosporella</taxon>
    </lineage>
</organism>
<dbReference type="InterPro" id="IPR036770">
    <property type="entry name" value="Ankyrin_rpt-contain_sf"/>
</dbReference>
<dbReference type="CDD" id="cd13292">
    <property type="entry name" value="PH_Osh1p_Osh2p_yeast"/>
    <property type="match status" value="1"/>
</dbReference>
<dbReference type="GO" id="GO:0006887">
    <property type="term" value="P:exocytosis"/>
    <property type="evidence" value="ECO:0007669"/>
    <property type="project" value="TreeGrafter"/>
</dbReference>
<evidence type="ECO:0000313" key="10">
    <source>
        <dbReference type="EMBL" id="KAA8903863.1"/>
    </source>
</evidence>
<protein>
    <submittedName>
        <fullName evidence="10">Oxysterol-binding protein-domain-containing protein</fullName>
    </submittedName>
</protein>
<comment type="similarity">
    <text evidence="1 7">Belongs to the OSBP family.</text>
</comment>
<evidence type="ECO:0000256" key="3">
    <source>
        <dbReference type="ARBA" id="ARBA00022553"/>
    </source>
</evidence>
<feature type="repeat" description="ANK" evidence="6">
    <location>
        <begin position="125"/>
        <end position="157"/>
    </location>
</feature>
<dbReference type="Proteomes" id="UP000326924">
    <property type="component" value="Unassembled WGS sequence"/>
</dbReference>
<dbReference type="GO" id="GO:0006897">
    <property type="term" value="P:endocytosis"/>
    <property type="evidence" value="ECO:0007669"/>
    <property type="project" value="TreeGrafter"/>
</dbReference>
<dbReference type="SUPFAM" id="SSF48403">
    <property type="entry name" value="Ankyrin repeat"/>
    <property type="match status" value="1"/>
</dbReference>
<dbReference type="GO" id="GO:0005635">
    <property type="term" value="C:nuclear envelope"/>
    <property type="evidence" value="ECO:0007669"/>
    <property type="project" value="TreeGrafter"/>
</dbReference>
<comment type="caution">
    <text evidence="10">The sequence shown here is derived from an EMBL/GenBank/DDBJ whole genome shotgun (WGS) entry which is preliminary data.</text>
</comment>
<feature type="compositionally biased region" description="Polar residues" evidence="8">
    <location>
        <begin position="500"/>
        <end position="511"/>
    </location>
</feature>
<dbReference type="PANTHER" id="PTHR10972:SF205">
    <property type="entry name" value="OXYSTEROL-BINDING PROTEIN 1"/>
    <property type="match status" value="1"/>
</dbReference>
<dbReference type="Pfam" id="PF01237">
    <property type="entry name" value="Oxysterol_BP"/>
    <property type="match status" value="1"/>
</dbReference>
<evidence type="ECO:0000259" key="9">
    <source>
        <dbReference type="PROSITE" id="PS50003"/>
    </source>
</evidence>
<dbReference type="SUPFAM" id="SSF50729">
    <property type="entry name" value="PH domain-like"/>
    <property type="match status" value="1"/>
</dbReference>
<dbReference type="GO" id="GO:0006869">
    <property type="term" value="P:lipid transport"/>
    <property type="evidence" value="ECO:0007669"/>
    <property type="project" value="UniProtKB-KW"/>
</dbReference>
<evidence type="ECO:0000256" key="6">
    <source>
        <dbReference type="PROSITE-ProRule" id="PRU00023"/>
    </source>
</evidence>
<feature type="repeat" description="ANK" evidence="6">
    <location>
        <begin position="227"/>
        <end position="259"/>
    </location>
</feature>
<feature type="region of interest" description="Disordered" evidence="8">
    <location>
        <begin position="423"/>
        <end position="538"/>
    </location>
</feature>
<dbReference type="OrthoDB" id="1854502at2759"/>
<dbReference type="InterPro" id="IPR018494">
    <property type="entry name" value="Oxysterol-bd_CS"/>
</dbReference>
<dbReference type="GO" id="GO:0097038">
    <property type="term" value="C:perinuclear endoplasmic reticulum"/>
    <property type="evidence" value="ECO:0007669"/>
    <property type="project" value="TreeGrafter"/>
</dbReference>
<sequence>MQAGTDAGNESAGSPAGSGFLAGSGGKSVEETVRTFRLYEALRNGDTAAISRALRETLADDPNRRTSIGSISATSTIDINKSSILHLAVQCAELPVIEYILSTTISNPDSSQKPFLDINGRDPTNGNTPLHIAAQLGRADVVSLLLKQPAINDSVHNYANRTPLEMARNAQIFQMLQLSRSMYLEDAIESLHKFVNEQQYEQLEDLLNNPRVRGLLDLNTLEPPDTPGSTLLHEAAKRKDTKLIQLLLMHGADPFRRDHKGKLPQDVTKDEKTRGVLKKSPAAVAAARGIEERAVLGSAMEHSPVGHQGAGVIEGSLGSKETREMKGYLRKWTNYTGGYKLRWFVLEDGVLSYYKNQEDTGSACRGAINMRIAKLHLDPQDKLRFEIHGKGSVKYHLKANHVVEAKRWFWTLNNAIQQTKDEARMEARRKQEENEALGRLREQAHQEESAMEPESDAVSGTEDRGRRQSVVSPDKRTSVALDKRKSPRKASVHGGGYQSDAASNAPKTYSVHTEGDLGDDEDDDDDASSRGPTPPPTTEALNLAANSARLQLDLMSQVALALQFEHAQNPNITLGDSSVVAAISSYESAVGSLKQLIGDLLTMSKERDTYWRYRMEKEVALRRLWEENMTKLAEEQEALEGQVVGERERRKKTKRALKKVLRKDSGKLSRHEIPAQGTLEEEGVKNLDQRLQELPLAQDGSVRRSVEISEELSDTDESDEFFDAVDAGQVEVVEAMPSAIKSPSFAEDEERVEEGGAVETAVTPRQKKLVAVKASFIGYEDPPRKRLTLDSDDRPKISLWGILKSMIGKDMTKMTLPVSFNEPTSLLQRVAEDMEYTDLLDLAADRLDPAERMVYVAAFAASEYSSTTGRVAKPFNPLLGETFEYCRPDKGYRFFVEQVSHHPPIGAAYAEAEKWDYWGESAVKSKFYGKSFDINPLGTWFLRLRTVSGGEELYTWKKINTSVVGIITGSPTVDNYGLMEIKNWSTGVTCTLDFKQRGWRSAGAFEVKGRVVDSDGTQMWSVGGRWNDKLYARLSPGYDATISPPPTTTPSIRSGTRGANADSAILIWENNPRPPAPFSLTPFAITLNAIPDNLKPYLCPTDTRLRPDQRAMEEGEYDFAATEKHRLEEKQRAKRREKEQHGLTHEPRWFKKDVCGVTGEEYWEFTGEYWEMRRKVATGEGTWEQVDDIF</sequence>
<dbReference type="Pfam" id="PF00023">
    <property type="entry name" value="Ank"/>
    <property type="match status" value="1"/>
</dbReference>
<dbReference type="AlphaFoldDB" id="A0A5J5EUM3"/>
<feature type="region of interest" description="Disordered" evidence="8">
    <location>
        <begin position="1"/>
        <end position="26"/>
    </location>
</feature>
<dbReference type="InterPro" id="IPR037239">
    <property type="entry name" value="OSBP_sf"/>
</dbReference>
<dbReference type="Pfam" id="PF00169">
    <property type="entry name" value="PH"/>
    <property type="match status" value="1"/>
</dbReference>
<feature type="domain" description="PH" evidence="9">
    <location>
        <begin position="322"/>
        <end position="417"/>
    </location>
</feature>
<keyword evidence="6" id="KW-0040">ANK repeat</keyword>
<proteinExistence type="inferred from homology"/>
<dbReference type="Gene3D" id="3.30.70.3490">
    <property type="match status" value="1"/>
</dbReference>
<dbReference type="PROSITE" id="PS01013">
    <property type="entry name" value="OSBP"/>
    <property type="match status" value="1"/>
</dbReference>
<keyword evidence="3" id="KW-0597">Phosphoprotein</keyword>
<dbReference type="GO" id="GO:0005886">
    <property type="term" value="C:plasma membrane"/>
    <property type="evidence" value="ECO:0007669"/>
    <property type="project" value="TreeGrafter"/>
</dbReference>
<accession>A0A5J5EUM3</accession>
<evidence type="ECO:0000313" key="11">
    <source>
        <dbReference type="Proteomes" id="UP000326924"/>
    </source>
</evidence>
<evidence type="ECO:0000256" key="5">
    <source>
        <dbReference type="ARBA" id="ARBA00023121"/>
    </source>
</evidence>
<dbReference type="PRINTS" id="PR01415">
    <property type="entry name" value="ANKYRIN"/>
</dbReference>
<reference evidence="10 11" key="1">
    <citation type="submission" date="2019-09" db="EMBL/GenBank/DDBJ databases">
        <title>Draft genome of the ectomycorrhizal ascomycete Sphaerosporella brunnea.</title>
        <authorList>
            <consortium name="DOE Joint Genome Institute"/>
            <person name="Benucci G.M."/>
            <person name="Marozzi G."/>
            <person name="Antonielli L."/>
            <person name="Sanchez S."/>
            <person name="Marco P."/>
            <person name="Wang X."/>
            <person name="Falini L.B."/>
            <person name="Barry K."/>
            <person name="Haridas S."/>
            <person name="Lipzen A."/>
            <person name="Labutti K."/>
            <person name="Grigoriev I.V."/>
            <person name="Murat C."/>
            <person name="Martin F."/>
            <person name="Albertini E."/>
            <person name="Donnini D."/>
            <person name="Bonito G."/>
        </authorList>
    </citation>
    <scope>NUCLEOTIDE SEQUENCE [LARGE SCALE GENOMIC DNA]</scope>
    <source>
        <strain evidence="10 11">Sb_GMNB300</strain>
    </source>
</reference>
<dbReference type="PROSITE" id="PS50003">
    <property type="entry name" value="PH_DOMAIN"/>
    <property type="match status" value="1"/>
</dbReference>
<dbReference type="GO" id="GO:0032934">
    <property type="term" value="F:sterol binding"/>
    <property type="evidence" value="ECO:0007669"/>
    <property type="project" value="TreeGrafter"/>
</dbReference>
<feature type="compositionally biased region" description="Acidic residues" evidence="8">
    <location>
        <begin position="516"/>
        <end position="526"/>
    </location>
</feature>
<evidence type="ECO:0000256" key="2">
    <source>
        <dbReference type="ARBA" id="ARBA00022448"/>
    </source>
</evidence>
<evidence type="ECO:0000256" key="7">
    <source>
        <dbReference type="RuleBase" id="RU003844"/>
    </source>
</evidence>
<evidence type="ECO:0000256" key="1">
    <source>
        <dbReference type="ARBA" id="ARBA00008842"/>
    </source>
</evidence>
<dbReference type="InterPro" id="IPR000648">
    <property type="entry name" value="Oxysterol-bd"/>
</dbReference>
<dbReference type="PROSITE" id="PS50297">
    <property type="entry name" value="ANK_REP_REGION"/>
    <property type="match status" value="2"/>
</dbReference>
<dbReference type="InterPro" id="IPR001849">
    <property type="entry name" value="PH_domain"/>
</dbReference>
<dbReference type="InterPro" id="IPR002110">
    <property type="entry name" value="Ankyrin_rpt"/>
</dbReference>
<dbReference type="Gene3D" id="2.40.160.120">
    <property type="match status" value="1"/>
</dbReference>